<dbReference type="Pfam" id="PF01762">
    <property type="entry name" value="Galactosyl_T"/>
    <property type="match status" value="1"/>
</dbReference>
<dbReference type="SUPFAM" id="SSF57196">
    <property type="entry name" value="EGF/Laminin"/>
    <property type="match status" value="1"/>
</dbReference>
<dbReference type="AlphaFoldDB" id="A0A8J7TE57"/>
<dbReference type="Gene3D" id="2.10.25.10">
    <property type="entry name" value="Laminin"/>
    <property type="match status" value="1"/>
</dbReference>
<evidence type="ECO:0000256" key="11">
    <source>
        <dbReference type="ARBA" id="ARBA00023034"/>
    </source>
</evidence>
<evidence type="ECO:0000256" key="13">
    <source>
        <dbReference type="ARBA" id="ARBA00023157"/>
    </source>
</evidence>
<dbReference type="SUPFAM" id="SSF49854">
    <property type="entry name" value="Spermadhesin, CUB domain"/>
    <property type="match status" value="1"/>
</dbReference>
<organism evidence="17 18">
    <name type="scientific">Atractosteus spatula</name>
    <name type="common">Alligator gar</name>
    <name type="synonym">Lepisosteus spatula</name>
    <dbReference type="NCBI Taxonomy" id="7917"/>
    <lineage>
        <taxon>Eukaryota</taxon>
        <taxon>Metazoa</taxon>
        <taxon>Chordata</taxon>
        <taxon>Craniata</taxon>
        <taxon>Vertebrata</taxon>
        <taxon>Euteleostomi</taxon>
        <taxon>Actinopterygii</taxon>
        <taxon>Neopterygii</taxon>
        <taxon>Holostei</taxon>
        <taxon>Semionotiformes</taxon>
        <taxon>Lepisosteidae</taxon>
        <taxon>Atractosteus</taxon>
    </lineage>
</organism>
<keyword evidence="18" id="KW-1185">Reference proteome</keyword>
<dbReference type="InterPro" id="IPR049883">
    <property type="entry name" value="NOTCH1_EGF-like"/>
</dbReference>
<dbReference type="GO" id="GO:0006493">
    <property type="term" value="P:protein O-linked glycosylation"/>
    <property type="evidence" value="ECO:0007669"/>
    <property type="project" value="TreeGrafter"/>
</dbReference>
<proteinExistence type="inferred from homology"/>
<dbReference type="Gene3D" id="3.90.550.50">
    <property type="match status" value="1"/>
</dbReference>
<dbReference type="CDD" id="cd00054">
    <property type="entry name" value="EGF_CA"/>
    <property type="match status" value="1"/>
</dbReference>
<evidence type="ECO:0000256" key="15">
    <source>
        <dbReference type="SAM" id="Phobius"/>
    </source>
</evidence>
<feature type="domain" description="CUB" evidence="16">
    <location>
        <begin position="339"/>
        <end position="450"/>
    </location>
</feature>
<name>A0A8J7TE57_ATRSP</name>
<keyword evidence="11" id="KW-0333">Golgi apparatus</keyword>
<dbReference type="Proteomes" id="UP000736164">
    <property type="component" value="Unassembled WGS sequence"/>
</dbReference>
<dbReference type="InterPro" id="IPR002659">
    <property type="entry name" value="Glyco_trans_31"/>
</dbReference>
<comment type="caution">
    <text evidence="14">Lacks conserved residue(s) required for the propagation of feature annotation.</text>
</comment>
<dbReference type="GO" id="GO:0030855">
    <property type="term" value="P:epithelial cell differentiation"/>
    <property type="evidence" value="ECO:0007669"/>
    <property type="project" value="UniProtKB-ARBA"/>
</dbReference>
<keyword evidence="5" id="KW-0808">Transferase</keyword>
<gene>
    <name evidence="17" type="primary">B3gnt2_1</name>
    <name evidence="17" type="ORF">GTO95_0016729</name>
</gene>
<keyword evidence="12 15" id="KW-0472">Membrane</keyword>
<dbReference type="GO" id="GO:0005509">
    <property type="term" value="F:calcium ion binding"/>
    <property type="evidence" value="ECO:0007669"/>
    <property type="project" value="InterPro"/>
</dbReference>
<protein>
    <submittedName>
        <fullName evidence="17">B3GN2 acetylglucosaminyltransferase</fullName>
    </submittedName>
</protein>
<feature type="transmembrane region" description="Helical" evidence="15">
    <location>
        <begin position="836"/>
        <end position="858"/>
    </location>
</feature>
<dbReference type="Gene3D" id="2.60.120.290">
    <property type="entry name" value="Spermadhesin, CUB domain"/>
    <property type="match status" value="1"/>
</dbReference>
<evidence type="ECO:0000313" key="17">
    <source>
        <dbReference type="EMBL" id="MBN3320164.1"/>
    </source>
</evidence>
<sequence length="937" mass="106901">MTGSWRKVKVLGIMMTVNFFIYIVVEVSRSGSHDKDLNHRVRIPDKVFWKKIVALDAYWNREQQRLDLLHNPILAVLNGSNSSLKDGMYNSSHLNSCDPDIGVTTHVKDYNSLPERFKDFLLFMKCRTYPMVVNQPHKCKDKPFLLLAVKSLAPHFDRRQAIRESWGKTGKLENFTVATVFLLGNATAEDHFPDLSEMLQYESRMHGDLLIWDYRDSFFNLTIKEVLFLEWVSQYCSEVKFVFKGDDDVFVNTYRILEYLKNMQEQKAKDLFVGDVIMNAGPHRDKKLKYFIPESLFVGPYPPYAGGGGFLYSGSLALRLYNISQQVSLDYAFFALRSCHSIFREDRGEFFSPDHLCSNPPLWCNWTIWLDAGKQVVLHLLDLTPAYSCEFKTDEIHLEESPARGRHRVLDTCWQEARHVSQANILHVVLLIRGNRRWPYRGFYGHYHVLEEALTTEDAVLPSVPPSPRESPVEEKFVSATDGEEPRATIELVHTVAESYTILSETQRTPVETLSLVDMLDSTSDWAWNSLKNKSFAESLQKSQLTQLKFVLQETESIPSSNPWYTTPVSLNDASPDSKDQEHLNVPEFTPPLELDHETSLYGQTFDRKSQTEEMSKEFWEEISGHTPTKVVSSVYNRATSPQLKNTSVSRHHRNVTRISHFPGEYLYEVSVEVQLSRRGSENQEQLVKTLLSSLQRTIKEEFRPFRPHLKSVSSKRVKSLNAGLLFILWLQFGFGEENISMLLKSFLERLVDRPVAGLGPGSARVISVSTEDVNECRTELVLCDIHADCFNVFGTYACHCQRGFEDFSRIGSGGTLCIDPANAHSSFSPTLLKSIYGMGLLFTALLLLLLCIVAVLYRRHHKGAFVVQCQRSSPAASQQSLQTPESLSKQRESSCLSEDVPLLKINPLVVPEKLSFGTCMMREEGERFVVLDCAKL</sequence>
<evidence type="ECO:0000256" key="3">
    <source>
        <dbReference type="ARBA" id="ARBA00022536"/>
    </source>
</evidence>
<evidence type="ECO:0000256" key="9">
    <source>
        <dbReference type="ARBA" id="ARBA00022968"/>
    </source>
</evidence>
<evidence type="ECO:0000256" key="12">
    <source>
        <dbReference type="ARBA" id="ARBA00023136"/>
    </source>
</evidence>
<evidence type="ECO:0000256" key="8">
    <source>
        <dbReference type="ARBA" id="ARBA00022737"/>
    </source>
</evidence>
<evidence type="ECO:0000256" key="5">
    <source>
        <dbReference type="ARBA" id="ARBA00022679"/>
    </source>
</evidence>
<dbReference type="SMART" id="SM00179">
    <property type="entry name" value="EGF_CA"/>
    <property type="match status" value="1"/>
</dbReference>
<keyword evidence="6 15" id="KW-0812">Transmembrane</keyword>
<dbReference type="EMBL" id="JAAWVO010051054">
    <property type="protein sequence ID" value="MBN3320164.1"/>
    <property type="molecule type" value="Genomic_DNA"/>
</dbReference>
<dbReference type="PROSITE" id="PS00010">
    <property type="entry name" value="ASX_HYDROXYL"/>
    <property type="match status" value="1"/>
</dbReference>
<keyword evidence="10 15" id="KW-1133">Transmembrane helix</keyword>
<feature type="non-terminal residue" evidence="17">
    <location>
        <position position="1"/>
    </location>
</feature>
<evidence type="ECO:0000313" key="18">
    <source>
        <dbReference type="Proteomes" id="UP000736164"/>
    </source>
</evidence>
<dbReference type="PANTHER" id="PTHR11214">
    <property type="entry name" value="BETA-1,3-N-ACETYLGLUCOSAMINYLTRANSFERASE"/>
    <property type="match status" value="1"/>
</dbReference>
<keyword evidence="8" id="KW-0677">Repeat</keyword>
<dbReference type="PROSITE" id="PS01187">
    <property type="entry name" value="EGF_CA"/>
    <property type="match status" value="1"/>
</dbReference>
<evidence type="ECO:0000256" key="1">
    <source>
        <dbReference type="ARBA" id="ARBA00004323"/>
    </source>
</evidence>
<dbReference type="FunFam" id="2.10.25.10:FF:000038">
    <property type="entry name" value="Fibrillin 2"/>
    <property type="match status" value="1"/>
</dbReference>
<dbReference type="GO" id="GO:0016758">
    <property type="term" value="F:hexosyltransferase activity"/>
    <property type="evidence" value="ECO:0007669"/>
    <property type="project" value="InterPro"/>
</dbReference>
<keyword evidence="3" id="KW-0245">EGF-like domain</keyword>
<keyword evidence="9" id="KW-0735">Signal-anchor</keyword>
<keyword evidence="7" id="KW-0732">Signal</keyword>
<evidence type="ECO:0000256" key="14">
    <source>
        <dbReference type="PROSITE-ProRule" id="PRU00059"/>
    </source>
</evidence>
<dbReference type="PANTHER" id="PTHR11214:SF25">
    <property type="entry name" value="N-ACETYLLACTOSAMINIDE BETA-1,3-N-ACETYLGLUCOSAMINYLTRANSFERASE 2"/>
    <property type="match status" value="1"/>
</dbReference>
<evidence type="ECO:0000259" key="16">
    <source>
        <dbReference type="PROSITE" id="PS01180"/>
    </source>
</evidence>
<evidence type="ECO:0000256" key="4">
    <source>
        <dbReference type="ARBA" id="ARBA00022676"/>
    </source>
</evidence>
<dbReference type="InterPro" id="IPR001881">
    <property type="entry name" value="EGF-like_Ca-bd_dom"/>
</dbReference>
<comment type="similarity">
    <text evidence="2">Belongs to the glycosyltransferase 31 family.</text>
</comment>
<evidence type="ECO:0000256" key="6">
    <source>
        <dbReference type="ARBA" id="ARBA00022692"/>
    </source>
</evidence>
<evidence type="ECO:0000256" key="7">
    <source>
        <dbReference type="ARBA" id="ARBA00022729"/>
    </source>
</evidence>
<comment type="caution">
    <text evidence="17">The sequence shown here is derived from an EMBL/GenBank/DDBJ whole genome shotgun (WGS) entry which is preliminary data.</text>
</comment>
<dbReference type="Pfam" id="PF07645">
    <property type="entry name" value="EGF_CA"/>
    <property type="match status" value="1"/>
</dbReference>
<dbReference type="InterPro" id="IPR018097">
    <property type="entry name" value="EGF_Ca-bd_CS"/>
</dbReference>
<evidence type="ECO:0000256" key="2">
    <source>
        <dbReference type="ARBA" id="ARBA00008661"/>
    </source>
</evidence>
<dbReference type="PROSITE" id="PS01180">
    <property type="entry name" value="CUB"/>
    <property type="match status" value="1"/>
</dbReference>
<accession>A0A8J7TE57</accession>
<dbReference type="InterPro" id="IPR035914">
    <property type="entry name" value="Sperma_CUB_dom_sf"/>
</dbReference>
<dbReference type="GO" id="GO:0000139">
    <property type="term" value="C:Golgi membrane"/>
    <property type="evidence" value="ECO:0007669"/>
    <property type="project" value="UniProtKB-SubCell"/>
</dbReference>
<feature type="non-terminal residue" evidence="17">
    <location>
        <position position="937"/>
    </location>
</feature>
<keyword evidence="13" id="KW-1015">Disulfide bond</keyword>
<dbReference type="GO" id="GO:0030311">
    <property type="term" value="P:poly-N-acetyllactosamine biosynthetic process"/>
    <property type="evidence" value="ECO:0007669"/>
    <property type="project" value="TreeGrafter"/>
</dbReference>
<keyword evidence="4" id="KW-0328">Glycosyltransferase</keyword>
<dbReference type="InterPro" id="IPR000152">
    <property type="entry name" value="EGF-type_Asp/Asn_hydroxyl_site"/>
</dbReference>
<comment type="subcellular location">
    <subcellularLocation>
        <location evidence="1">Golgi apparatus membrane</location>
        <topology evidence="1">Single-pass type II membrane protein</topology>
    </subcellularLocation>
</comment>
<dbReference type="GO" id="GO:0008194">
    <property type="term" value="F:UDP-glycosyltransferase activity"/>
    <property type="evidence" value="ECO:0007669"/>
    <property type="project" value="TreeGrafter"/>
</dbReference>
<reference evidence="17" key="1">
    <citation type="journal article" date="2021" name="Cell">
        <title>Tracing the genetic footprints of vertebrate landing in non-teleost ray-finned fishes.</title>
        <authorList>
            <person name="Bi X."/>
            <person name="Wang K."/>
            <person name="Yang L."/>
            <person name="Pan H."/>
            <person name="Jiang H."/>
            <person name="Wei Q."/>
            <person name="Fang M."/>
            <person name="Yu H."/>
            <person name="Zhu C."/>
            <person name="Cai Y."/>
            <person name="He Y."/>
            <person name="Gan X."/>
            <person name="Zeng H."/>
            <person name="Yu D."/>
            <person name="Zhu Y."/>
            <person name="Jiang H."/>
            <person name="Qiu Q."/>
            <person name="Yang H."/>
            <person name="Zhang Y.E."/>
            <person name="Wang W."/>
            <person name="Zhu M."/>
            <person name="He S."/>
            <person name="Zhang G."/>
        </authorList>
    </citation>
    <scope>NUCLEOTIDE SEQUENCE</scope>
    <source>
        <strain evidence="17">Allg_001</strain>
    </source>
</reference>
<dbReference type="InterPro" id="IPR000859">
    <property type="entry name" value="CUB_dom"/>
</dbReference>
<evidence type="ECO:0000256" key="10">
    <source>
        <dbReference type="ARBA" id="ARBA00022989"/>
    </source>
</evidence>